<gene>
    <name evidence="1" type="ORF">LCGC14_2917740</name>
</gene>
<comment type="caution">
    <text evidence="1">The sequence shown here is derived from an EMBL/GenBank/DDBJ whole genome shotgun (WGS) entry which is preliminary data.</text>
</comment>
<organism evidence="1">
    <name type="scientific">marine sediment metagenome</name>
    <dbReference type="NCBI Taxonomy" id="412755"/>
    <lineage>
        <taxon>unclassified sequences</taxon>
        <taxon>metagenomes</taxon>
        <taxon>ecological metagenomes</taxon>
    </lineage>
</organism>
<accession>A0A0F8XQ07</accession>
<proteinExistence type="predicted"/>
<protein>
    <submittedName>
        <fullName evidence="1">Uncharacterized protein</fullName>
    </submittedName>
</protein>
<feature type="non-terminal residue" evidence="1">
    <location>
        <position position="96"/>
    </location>
</feature>
<dbReference type="AlphaFoldDB" id="A0A0F8XQ07"/>
<evidence type="ECO:0000313" key="1">
    <source>
        <dbReference type="EMBL" id="KKK71058.1"/>
    </source>
</evidence>
<name>A0A0F8XQ07_9ZZZZ</name>
<reference evidence="1" key="1">
    <citation type="journal article" date="2015" name="Nature">
        <title>Complex archaea that bridge the gap between prokaryotes and eukaryotes.</title>
        <authorList>
            <person name="Spang A."/>
            <person name="Saw J.H."/>
            <person name="Jorgensen S.L."/>
            <person name="Zaremba-Niedzwiedzka K."/>
            <person name="Martijn J."/>
            <person name="Lind A.E."/>
            <person name="van Eijk R."/>
            <person name="Schleper C."/>
            <person name="Guy L."/>
            <person name="Ettema T.J."/>
        </authorList>
    </citation>
    <scope>NUCLEOTIDE SEQUENCE</scope>
</reference>
<sequence>MKRLILTLILALCLTGAVQAAGLTIWGLTEQVSSVNDDNALAVRIGYYLGNENGGLEPFIGSVWRPRDSAPQVIIVGAVQHLSDIIDSDSELPYLP</sequence>
<dbReference type="EMBL" id="LAZR01057907">
    <property type="protein sequence ID" value="KKK71058.1"/>
    <property type="molecule type" value="Genomic_DNA"/>
</dbReference>